<keyword evidence="3" id="KW-1185">Reference proteome</keyword>
<dbReference type="EMBL" id="CP017717">
    <property type="protein sequence ID" value="AQZ60792.1"/>
    <property type="molecule type" value="Genomic_DNA"/>
</dbReference>
<feature type="signal peptide" evidence="1">
    <location>
        <begin position="1"/>
        <end position="37"/>
    </location>
</feature>
<evidence type="ECO:0000313" key="3">
    <source>
        <dbReference type="Proteomes" id="UP000190797"/>
    </source>
</evidence>
<gene>
    <name evidence="2" type="ORF">BKM31_04095</name>
</gene>
<dbReference type="KEGG" id="noa:BKM31_04095"/>
<organism evidence="2 3">
    <name type="scientific">[Actinomadura] parvosata subsp. kistnae</name>
    <dbReference type="NCBI Taxonomy" id="1909395"/>
    <lineage>
        <taxon>Bacteria</taxon>
        <taxon>Bacillati</taxon>
        <taxon>Actinomycetota</taxon>
        <taxon>Actinomycetes</taxon>
        <taxon>Streptosporangiales</taxon>
        <taxon>Streptosporangiaceae</taxon>
        <taxon>Nonomuraea</taxon>
    </lineage>
</organism>
<protein>
    <recommendedName>
        <fullName evidence="4">Chaplin domain-containing protein</fullName>
    </recommendedName>
</protein>
<sequence length="96" mass="9573">MPPFLAERGMRVRGAAFAGLPAAVLALLCGTGAVAEAEDGGAKQGSSSLIGDVIIFNDEIVEPVSLPVSTCGGLVPLLSKSPTTCEGASRVSDDDA</sequence>
<feature type="chain" id="PRO_5038793632" description="Chaplin domain-containing protein" evidence="1">
    <location>
        <begin position="38"/>
        <end position="96"/>
    </location>
</feature>
<accession>A0A1U9ZS67</accession>
<evidence type="ECO:0000256" key="1">
    <source>
        <dbReference type="SAM" id="SignalP"/>
    </source>
</evidence>
<evidence type="ECO:0000313" key="2">
    <source>
        <dbReference type="EMBL" id="AQZ60792.1"/>
    </source>
</evidence>
<dbReference type="AlphaFoldDB" id="A0A1U9ZS67"/>
<reference evidence="3" key="1">
    <citation type="journal article" date="2017" name="Med. Chem. Commun.">
        <title>Nonomuraea sp. ATCC 55076 harbours the largest actinomycete chromosome to date and the kistamicin biosynthetic gene cluster.</title>
        <authorList>
            <person name="Nazari B."/>
            <person name="Forneris C.C."/>
            <person name="Gibson M.I."/>
            <person name="Moon K."/>
            <person name="Schramma K.R."/>
            <person name="Seyedsayamdost M.R."/>
        </authorList>
    </citation>
    <scope>NUCLEOTIDE SEQUENCE [LARGE SCALE GENOMIC DNA]</scope>
    <source>
        <strain evidence="3">ATCC 55076</strain>
    </source>
</reference>
<evidence type="ECO:0008006" key="4">
    <source>
        <dbReference type="Google" id="ProtNLM"/>
    </source>
</evidence>
<name>A0A1U9ZS67_9ACTN</name>
<keyword evidence="1" id="KW-0732">Signal</keyword>
<dbReference type="Proteomes" id="UP000190797">
    <property type="component" value="Chromosome"/>
</dbReference>
<proteinExistence type="predicted"/>